<dbReference type="InterPro" id="IPR036291">
    <property type="entry name" value="NAD(P)-bd_dom_sf"/>
</dbReference>
<dbReference type="InterPro" id="IPR008927">
    <property type="entry name" value="6-PGluconate_DH-like_C_sf"/>
</dbReference>
<dbReference type="Pfam" id="PF03807">
    <property type="entry name" value="F420_oxidored"/>
    <property type="match status" value="1"/>
</dbReference>
<comment type="similarity">
    <text evidence="1 6">Belongs to the pyrroline-5-carboxylate reductase family.</text>
</comment>
<accession>A0A4Z0GIK9</accession>
<dbReference type="PIRSF" id="PIRSF000193">
    <property type="entry name" value="Pyrrol-5-carb_rd"/>
    <property type="match status" value="1"/>
</dbReference>
<evidence type="ECO:0000256" key="2">
    <source>
        <dbReference type="ARBA" id="ARBA00022650"/>
    </source>
</evidence>
<dbReference type="EC" id="1.5.1.2" evidence="6 7"/>
<feature type="domain" description="Pyrroline-5-carboxylate reductase dimerisation" evidence="10">
    <location>
        <begin position="173"/>
        <end position="277"/>
    </location>
</feature>
<evidence type="ECO:0000256" key="4">
    <source>
        <dbReference type="ARBA" id="ARBA00023002"/>
    </source>
</evidence>
<dbReference type="NCBIfam" id="TIGR00112">
    <property type="entry name" value="proC"/>
    <property type="match status" value="1"/>
</dbReference>
<keyword evidence="3 6" id="KW-0521">NADP</keyword>
<comment type="catalytic activity">
    <reaction evidence="6">
        <text>L-proline + NAD(+) = (S)-1-pyrroline-5-carboxylate + NADH + 2 H(+)</text>
        <dbReference type="Rhea" id="RHEA:14105"/>
        <dbReference type="ChEBI" id="CHEBI:15378"/>
        <dbReference type="ChEBI" id="CHEBI:17388"/>
        <dbReference type="ChEBI" id="CHEBI:57540"/>
        <dbReference type="ChEBI" id="CHEBI:57945"/>
        <dbReference type="ChEBI" id="CHEBI:60039"/>
        <dbReference type="EC" id="1.5.1.2"/>
    </reaction>
</comment>
<evidence type="ECO:0000256" key="7">
    <source>
        <dbReference type="NCBIfam" id="TIGR00112"/>
    </source>
</evidence>
<dbReference type="PANTHER" id="PTHR11645">
    <property type="entry name" value="PYRROLINE-5-CARBOXYLATE REDUCTASE"/>
    <property type="match status" value="1"/>
</dbReference>
<name>A0A4Z0GIK9_9BACL</name>
<dbReference type="GO" id="GO:0005737">
    <property type="term" value="C:cytoplasm"/>
    <property type="evidence" value="ECO:0007669"/>
    <property type="project" value="UniProtKB-SubCell"/>
</dbReference>
<organism evidence="11 12">
    <name type="scientific">Sporolactobacillus shoreae</name>
    <dbReference type="NCBI Taxonomy" id="1465501"/>
    <lineage>
        <taxon>Bacteria</taxon>
        <taxon>Bacillati</taxon>
        <taxon>Bacillota</taxon>
        <taxon>Bacilli</taxon>
        <taxon>Bacillales</taxon>
        <taxon>Sporolactobacillaceae</taxon>
        <taxon>Sporolactobacillus</taxon>
    </lineage>
</organism>
<dbReference type="SUPFAM" id="SSF51735">
    <property type="entry name" value="NAD(P)-binding Rossmann-fold domains"/>
    <property type="match status" value="1"/>
</dbReference>
<evidence type="ECO:0000256" key="5">
    <source>
        <dbReference type="ARBA" id="ARBA00058118"/>
    </source>
</evidence>
<dbReference type="EMBL" id="SRJD01000022">
    <property type="protein sequence ID" value="TGA96592.1"/>
    <property type="molecule type" value="Genomic_DNA"/>
</dbReference>
<feature type="binding site" evidence="8">
    <location>
        <begin position="81"/>
        <end position="84"/>
    </location>
    <ligand>
        <name>NADP(+)</name>
        <dbReference type="ChEBI" id="CHEBI:58349"/>
    </ligand>
</feature>
<comment type="function">
    <text evidence="5 6">Catalyzes the reduction of 1-pyrroline-5-carboxylate (PCA) to L-proline.</text>
</comment>
<comment type="pathway">
    <text evidence="6">Amino-acid biosynthesis; L-proline biosynthesis; L-proline from L-glutamate 5-semialdehyde: step 1/1.</text>
</comment>
<evidence type="ECO:0000256" key="6">
    <source>
        <dbReference type="HAMAP-Rule" id="MF_01925"/>
    </source>
</evidence>
<evidence type="ECO:0000256" key="3">
    <source>
        <dbReference type="ARBA" id="ARBA00022857"/>
    </source>
</evidence>
<keyword evidence="6" id="KW-0028">Amino-acid biosynthesis</keyword>
<dbReference type="Pfam" id="PF14748">
    <property type="entry name" value="P5CR_dimer"/>
    <property type="match status" value="1"/>
</dbReference>
<dbReference type="Proteomes" id="UP000298347">
    <property type="component" value="Unassembled WGS sequence"/>
</dbReference>
<reference evidence="11 12" key="1">
    <citation type="journal article" date="2015" name="Int. J. Syst. Evol. Microbiol.">
        <title>Sporolactobacillus shoreae sp. nov. and Sporolactobacillus spathodeae sp. nov., two spore-forming lactic acid bacteria isolated from tree barks in Thailand.</title>
        <authorList>
            <person name="Thamacharoensuk T."/>
            <person name="Kitahara M."/>
            <person name="Ohkuma M."/>
            <person name="Thongchul N."/>
            <person name="Tanasupawat S."/>
        </authorList>
    </citation>
    <scope>NUCLEOTIDE SEQUENCE [LARGE SCALE GENOMIC DNA]</scope>
    <source>
        <strain evidence="11 12">BK92</strain>
    </source>
</reference>
<dbReference type="HAMAP" id="MF_01925">
    <property type="entry name" value="P5C_reductase"/>
    <property type="match status" value="1"/>
</dbReference>
<evidence type="ECO:0000256" key="1">
    <source>
        <dbReference type="ARBA" id="ARBA00005525"/>
    </source>
</evidence>
<dbReference type="OrthoDB" id="9805754at2"/>
<keyword evidence="6" id="KW-0963">Cytoplasm</keyword>
<evidence type="ECO:0000313" key="11">
    <source>
        <dbReference type="EMBL" id="TGA96592.1"/>
    </source>
</evidence>
<dbReference type="GO" id="GO:0055129">
    <property type="term" value="P:L-proline biosynthetic process"/>
    <property type="evidence" value="ECO:0007669"/>
    <property type="project" value="UniProtKB-UniRule"/>
</dbReference>
<comment type="subcellular location">
    <subcellularLocation>
        <location evidence="6">Cytoplasm</location>
    </subcellularLocation>
</comment>
<evidence type="ECO:0000259" key="9">
    <source>
        <dbReference type="Pfam" id="PF03807"/>
    </source>
</evidence>
<dbReference type="GO" id="GO:0004735">
    <property type="term" value="F:pyrroline-5-carboxylate reductase activity"/>
    <property type="evidence" value="ECO:0007669"/>
    <property type="project" value="UniProtKB-UniRule"/>
</dbReference>
<keyword evidence="4 6" id="KW-0560">Oxidoreductase</keyword>
<dbReference type="UniPathway" id="UPA00098">
    <property type="reaction ID" value="UER00361"/>
</dbReference>
<evidence type="ECO:0000256" key="8">
    <source>
        <dbReference type="PIRSR" id="PIRSR000193-1"/>
    </source>
</evidence>
<dbReference type="Gene3D" id="1.10.3730.10">
    <property type="entry name" value="ProC C-terminal domain-like"/>
    <property type="match status" value="1"/>
</dbReference>
<gene>
    <name evidence="6 11" type="primary">proC</name>
    <name evidence="11" type="ORF">E4665_14950</name>
</gene>
<evidence type="ECO:0000313" key="12">
    <source>
        <dbReference type="Proteomes" id="UP000298347"/>
    </source>
</evidence>
<dbReference type="Gene3D" id="3.40.50.720">
    <property type="entry name" value="NAD(P)-binding Rossmann-like Domain"/>
    <property type="match status" value="1"/>
</dbReference>
<keyword evidence="12" id="KW-1185">Reference proteome</keyword>
<dbReference type="InterPro" id="IPR028939">
    <property type="entry name" value="P5C_Rdtase_cat_N"/>
</dbReference>
<dbReference type="InterPro" id="IPR029036">
    <property type="entry name" value="P5CR_dimer"/>
</dbReference>
<dbReference type="FunFam" id="1.10.3730.10:FF:000001">
    <property type="entry name" value="Pyrroline-5-carboxylate reductase"/>
    <property type="match status" value="1"/>
</dbReference>
<comment type="caution">
    <text evidence="11">The sequence shown here is derived from an EMBL/GenBank/DDBJ whole genome shotgun (WGS) entry which is preliminary data.</text>
</comment>
<feature type="domain" description="Pyrroline-5-carboxylate reductase catalytic N-terminal" evidence="9">
    <location>
        <begin position="14"/>
        <end position="110"/>
    </location>
</feature>
<comment type="catalytic activity">
    <reaction evidence="6">
        <text>L-proline + NADP(+) = (S)-1-pyrroline-5-carboxylate + NADPH + 2 H(+)</text>
        <dbReference type="Rhea" id="RHEA:14109"/>
        <dbReference type="ChEBI" id="CHEBI:15378"/>
        <dbReference type="ChEBI" id="CHEBI:17388"/>
        <dbReference type="ChEBI" id="CHEBI:57783"/>
        <dbReference type="ChEBI" id="CHEBI:58349"/>
        <dbReference type="ChEBI" id="CHEBI:60039"/>
        <dbReference type="EC" id="1.5.1.2"/>
    </reaction>
</comment>
<protein>
    <recommendedName>
        <fullName evidence="6 7">Pyrroline-5-carboxylate reductase</fullName>
        <shortName evidence="6">P5C reductase</shortName>
        <shortName evidence="6">P5CR</shortName>
        <ecNumber evidence="6 7">1.5.1.2</ecNumber>
    </recommendedName>
    <alternativeName>
        <fullName evidence="6">PCA reductase</fullName>
    </alternativeName>
</protein>
<sequence>MIKFSGRNHSMLKKIAFIGSGELAESLLKGFLAKNFVSADRVWMNNRSNKGRLNDLEKKYHVHITSDKKTAIEGAEAVILAFRPGNTREALEGIKGYLTVDQLVISLMVGVPSVFINKAVGKKLQIVRAMPNTSASIGLSATGIAPGEFVSGKLLDTAVDMFETVGTATVVEEKEIDVIAGLSGSGPAYLYYLAEAMQRAGIREGISGEAATRLVLQTLKGATQLLEQSGESAEDLLKAVATPSGTTQAGIDTLDRHNVRDAVADCVHQAIVRAEEMSAPFSE</sequence>
<proteinExistence type="inferred from homology"/>
<evidence type="ECO:0000259" key="10">
    <source>
        <dbReference type="Pfam" id="PF14748"/>
    </source>
</evidence>
<feature type="binding site" evidence="8">
    <location>
        <begin position="18"/>
        <end position="23"/>
    </location>
    <ligand>
        <name>NADP(+)</name>
        <dbReference type="ChEBI" id="CHEBI:58349"/>
    </ligand>
</feature>
<dbReference type="AlphaFoldDB" id="A0A4Z0GIK9"/>
<dbReference type="InterPro" id="IPR000304">
    <property type="entry name" value="Pyrroline-COOH_reductase"/>
</dbReference>
<keyword evidence="2 6" id="KW-0641">Proline biosynthesis</keyword>
<dbReference type="PANTHER" id="PTHR11645:SF49">
    <property type="entry name" value="PYRROLINE-5-CARBOXYLATE REDUCTASE 1"/>
    <property type="match status" value="1"/>
</dbReference>
<dbReference type="SUPFAM" id="SSF48179">
    <property type="entry name" value="6-phosphogluconate dehydrogenase C-terminal domain-like"/>
    <property type="match status" value="1"/>
</dbReference>